<comment type="subcellular location">
    <subcellularLocation>
        <location evidence="1">Membrane</location>
        <topology evidence="1">Multi-pass membrane protein</topology>
    </subcellularLocation>
</comment>
<proteinExistence type="predicted"/>
<evidence type="ECO:0000256" key="1">
    <source>
        <dbReference type="ARBA" id="ARBA00004141"/>
    </source>
</evidence>
<dbReference type="GO" id="GO:0005886">
    <property type="term" value="C:plasma membrane"/>
    <property type="evidence" value="ECO:0007669"/>
    <property type="project" value="TreeGrafter"/>
</dbReference>
<dbReference type="AlphaFoldDB" id="A0A482VLC4"/>
<dbReference type="PANTHER" id="PTHR48041">
    <property type="entry name" value="ABC TRANSPORTER G FAMILY MEMBER 28"/>
    <property type="match status" value="1"/>
</dbReference>
<dbReference type="GO" id="GO:0140359">
    <property type="term" value="F:ABC-type transporter activity"/>
    <property type="evidence" value="ECO:0007669"/>
    <property type="project" value="InterPro"/>
</dbReference>
<dbReference type="Proteomes" id="UP000292052">
    <property type="component" value="Unassembled WGS sequence"/>
</dbReference>
<feature type="transmembrane region" description="Helical" evidence="6">
    <location>
        <begin position="160"/>
        <end position="180"/>
    </location>
</feature>
<evidence type="ECO:0000313" key="9">
    <source>
        <dbReference type="Proteomes" id="UP000292052"/>
    </source>
</evidence>
<sequence length="227" mass="25793">MFSNEEISQVIIEKSDIDFPVPFRVQFLLLLSRMYLQMKRNRIGLYIQFFHHLLSGLIVGGIFTGIGNDASQTIAIFKYCVSCNVFFLYTYVMMPVLLFPLEVQLLKREYFNRWYRLKAYYLALTVATFPLLVSIAIVLGIMFLLIVYFMADQPKEIDRFIGFCLTGLLVGLTSQGLGYLIGSIFSITNGSIIGPSVLAPLLAIAVYGMGYRATIEPFYKVLMSLTF</sequence>
<dbReference type="Pfam" id="PF01061">
    <property type="entry name" value="ABC2_membrane"/>
    <property type="match status" value="1"/>
</dbReference>
<reference evidence="8 9" key="1">
    <citation type="submission" date="2017-03" db="EMBL/GenBank/DDBJ databases">
        <title>Genome of the blue death feigning beetle - Asbolus verrucosus.</title>
        <authorList>
            <person name="Rider S.D."/>
        </authorList>
    </citation>
    <scope>NUCLEOTIDE SEQUENCE [LARGE SCALE GENOMIC DNA]</scope>
    <source>
        <strain evidence="8">Butters</strain>
        <tissue evidence="8">Head and leg muscle</tissue>
    </source>
</reference>
<accession>A0A482VLC4</accession>
<dbReference type="InterPro" id="IPR013525">
    <property type="entry name" value="ABC2_TM"/>
</dbReference>
<keyword evidence="3 6" id="KW-0812">Transmembrane</keyword>
<feature type="transmembrane region" description="Helical" evidence="6">
    <location>
        <begin position="43"/>
        <end position="64"/>
    </location>
</feature>
<evidence type="ECO:0000256" key="4">
    <source>
        <dbReference type="ARBA" id="ARBA00022989"/>
    </source>
</evidence>
<dbReference type="OrthoDB" id="66620at2759"/>
<keyword evidence="2" id="KW-0813">Transport</keyword>
<evidence type="ECO:0000259" key="7">
    <source>
        <dbReference type="Pfam" id="PF01061"/>
    </source>
</evidence>
<dbReference type="PANTHER" id="PTHR48041:SF105">
    <property type="entry name" value="FI02074P"/>
    <property type="match status" value="1"/>
</dbReference>
<keyword evidence="4 6" id="KW-1133">Transmembrane helix</keyword>
<keyword evidence="5 6" id="KW-0472">Membrane</keyword>
<evidence type="ECO:0000256" key="3">
    <source>
        <dbReference type="ARBA" id="ARBA00022692"/>
    </source>
</evidence>
<evidence type="ECO:0000313" key="8">
    <source>
        <dbReference type="EMBL" id="RZC33523.1"/>
    </source>
</evidence>
<feature type="non-terminal residue" evidence="8">
    <location>
        <position position="227"/>
    </location>
</feature>
<feature type="transmembrane region" description="Helical" evidence="6">
    <location>
        <begin position="192"/>
        <end position="210"/>
    </location>
</feature>
<evidence type="ECO:0000256" key="5">
    <source>
        <dbReference type="ARBA" id="ARBA00023136"/>
    </source>
</evidence>
<feature type="transmembrane region" description="Helical" evidence="6">
    <location>
        <begin position="76"/>
        <end position="99"/>
    </location>
</feature>
<protein>
    <submittedName>
        <fullName evidence="8">ABC2 membrane domain containing protein</fullName>
    </submittedName>
</protein>
<dbReference type="InterPro" id="IPR050352">
    <property type="entry name" value="ABCG_transporters"/>
</dbReference>
<dbReference type="EMBL" id="QDEB01087997">
    <property type="protein sequence ID" value="RZC33523.1"/>
    <property type="molecule type" value="Genomic_DNA"/>
</dbReference>
<feature type="domain" description="ABC-2 type transporter transmembrane" evidence="7">
    <location>
        <begin position="26"/>
        <end position="205"/>
    </location>
</feature>
<evidence type="ECO:0000256" key="2">
    <source>
        <dbReference type="ARBA" id="ARBA00022448"/>
    </source>
</evidence>
<comment type="caution">
    <text evidence="8">The sequence shown here is derived from an EMBL/GenBank/DDBJ whole genome shotgun (WGS) entry which is preliminary data.</text>
</comment>
<keyword evidence="9" id="KW-1185">Reference proteome</keyword>
<gene>
    <name evidence="8" type="ORF">BDFB_012383</name>
</gene>
<feature type="transmembrane region" description="Helical" evidence="6">
    <location>
        <begin position="120"/>
        <end position="148"/>
    </location>
</feature>
<evidence type="ECO:0000256" key="6">
    <source>
        <dbReference type="SAM" id="Phobius"/>
    </source>
</evidence>
<organism evidence="8 9">
    <name type="scientific">Asbolus verrucosus</name>
    <name type="common">Desert ironclad beetle</name>
    <dbReference type="NCBI Taxonomy" id="1661398"/>
    <lineage>
        <taxon>Eukaryota</taxon>
        <taxon>Metazoa</taxon>
        <taxon>Ecdysozoa</taxon>
        <taxon>Arthropoda</taxon>
        <taxon>Hexapoda</taxon>
        <taxon>Insecta</taxon>
        <taxon>Pterygota</taxon>
        <taxon>Neoptera</taxon>
        <taxon>Endopterygota</taxon>
        <taxon>Coleoptera</taxon>
        <taxon>Polyphaga</taxon>
        <taxon>Cucujiformia</taxon>
        <taxon>Tenebrionidae</taxon>
        <taxon>Pimeliinae</taxon>
        <taxon>Asbolus</taxon>
    </lineage>
</organism>
<name>A0A482VLC4_ASBVE</name>